<name>A0A6A3HGU9_9STRA</name>
<gene>
    <name evidence="2" type="ORF">PR001_g27538</name>
    <name evidence="3" type="ORF">PR003_g28858</name>
</gene>
<sequence>MMLWNKLNESHCPKYAPERYYLAAEALLDELEEQEVQPLFRGRLSATGDAEEELLPEDFEPEQDDKSEDADWNADDDGVPADDVSEVECMSDSVTAPKRRKRRGSQTPSADQPPAKRSRGGSRSLLAQKEYSKLTAAEKAMVETPKDGMVSWRHHGIRVKHADPSSTKNSQTLGFPDYSPNRHDLDLLKARFNPEDFHRLLTTVFPWRQMYDDRVKELYFHRLEDLSDAGVKFLDGMVDFMNGNSRAFWNALHWIMFLPGDVDSVAGKIHARRRRAHNPVSKRGATLVKRHKRNGVRASLFYEPGVWKYPAKVCHWIPKDPSALHQRSLEDQLARLDAAEPARLQWAHCASDKERFAHIPVEVRDLLIPADERDLISDAAP</sequence>
<dbReference type="EMBL" id="QXFT01004565">
    <property type="protein sequence ID" value="KAE9277186.1"/>
    <property type="molecule type" value="Genomic_DNA"/>
</dbReference>
<dbReference type="AlphaFoldDB" id="A0A6A3HGU9"/>
<evidence type="ECO:0000313" key="3">
    <source>
        <dbReference type="EMBL" id="KAE9277186.1"/>
    </source>
</evidence>
<evidence type="ECO:0000313" key="5">
    <source>
        <dbReference type="Proteomes" id="UP000434957"/>
    </source>
</evidence>
<accession>A0A6A3HGU9</accession>
<evidence type="ECO:0000313" key="4">
    <source>
        <dbReference type="Proteomes" id="UP000429607"/>
    </source>
</evidence>
<protein>
    <submittedName>
        <fullName evidence="2">Uncharacterized protein</fullName>
    </submittedName>
</protein>
<dbReference type="Proteomes" id="UP000429607">
    <property type="component" value="Unassembled WGS sequence"/>
</dbReference>
<dbReference type="Proteomes" id="UP000434957">
    <property type="component" value="Unassembled WGS sequence"/>
</dbReference>
<keyword evidence="5" id="KW-1185">Reference proteome</keyword>
<comment type="caution">
    <text evidence="2">The sequence shown here is derived from an EMBL/GenBank/DDBJ whole genome shotgun (WGS) entry which is preliminary data.</text>
</comment>
<reference evidence="2 4" key="1">
    <citation type="submission" date="2018-09" db="EMBL/GenBank/DDBJ databases">
        <title>Genomic investigation of the strawberry pathogen Phytophthora fragariae indicates pathogenicity is determined by transcriptional variation in three key races.</title>
        <authorList>
            <person name="Adams T.M."/>
            <person name="Armitage A.D."/>
            <person name="Sobczyk M.K."/>
            <person name="Bates H.J."/>
            <person name="Dunwell J.M."/>
            <person name="Nellist C.F."/>
            <person name="Harrison R.J."/>
        </authorList>
    </citation>
    <scope>NUCLEOTIDE SEQUENCE [LARGE SCALE GENOMIC DNA]</scope>
    <source>
        <strain evidence="2 4">SCRP249</strain>
        <strain evidence="3 5">SCRP333</strain>
    </source>
</reference>
<feature type="region of interest" description="Disordered" evidence="1">
    <location>
        <begin position="40"/>
        <end position="127"/>
    </location>
</feature>
<evidence type="ECO:0000313" key="2">
    <source>
        <dbReference type="EMBL" id="KAE8969309.1"/>
    </source>
</evidence>
<proteinExistence type="predicted"/>
<dbReference type="EMBL" id="QXFV01004496">
    <property type="protein sequence ID" value="KAE8969309.1"/>
    <property type="molecule type" value="Genomic_DNA"/>
</dbReference>
<evidence type="ECO:0000256" key="1">
    <source>
        <dbReference type="SAM" id="MobiDB-lite"/>
    </source>
</evidence>
<feature type="compositionally biased region" description="Acidic residues" evidence="1">
    <location>
        <begin position="49"/>
        <end position="86"/>
    </location>
</feature>
<organism evidence="2 4">
    <name type="scientific">Phytophthora rubi</name>
    <dbReference type="NCBI Taxonomy" id="129364"/>
    <lineage>
        <taxon>Eukaryota</taxon>
        <taxon>Sar</taxon>
        <taxon>Stramenopiles</taxon>
        <taxon>Oomycota</taxon>
        <taxon>Peronosporomycetes</taxon>
        <taxon>Peronosporales</taxon>
        <taxon>Peronosporaceae</taxon>
        <taxon>Phytophthora</taxon>
    </lineage>
</organism>